<evidence type="ECO:0000256" key="4">
    <source>
        <dbReference type="ARBA" id="ARBA00022989"/>
    </source>
</evidence>
<keyword evidence="4 6" id="KW-1133">Transmembrane helix</keyword>
<feature type="transmembrane region" description="Helical" evidence="6">
    <location>
        <begin position="89"/>
        <end position="111"/>
    </location>
</feature>
<evidence type="ECO:0000256" key="1">
    <source>
        <dbReference type="ARBA" id="ARBA00004651"/>
    </source>
</evidence>
<reference evidence="7 8" key="1">
    <citation type="journal article" date="2015" name="Antonie Van Leeuwenhoek">
        <title>Oceanobacillus bengalensis sp. nov., a bacterium isolated from seawater of the Bay of Bengal.</title>
        <authorList>
            <person name="Yongchang O."/>
            <person name="Xiang W."/>
            <person name="Wang G."/>
        </authorList>
    </citation>
    <scope>NUCLEOTIDE SEQUENCE [LARGE SCALE GENOMIC DNA]</scope>
    <source>
        <strain evidence="7 8">MCCC 1K00260</strain>
    </source>
</reference>
<comment type="subcellular location">
    <subcellularLocation>
        <location evidence="1">Cell membrane</location>
        <topology evidence="1">Multi-pass membrane protein</topology>
    </subcellularLocation>
</comment>
<proteinExistence type="predicted"/>
<dbReference type="PANTHER" id="PTHR30249">
    <property type="entry name" value="PUTATIVE SEROTONIN TRANSPORTER"/>
    <property type="match status" value="1"/>
</dbReference>
<keyword evidence="2" id="KW-1003">Cell membrane</keyword>
<feature type="transmembrane region" description="Helical" evidence="6">
    <location>
        <begin position="145"/>
        <end position="168"/>
    </location>
</feature>
<sequence>MINILIGIISIIGTLLIYVLSIRLHKKFNYPFTLPILVATIILVIVLLTFDISYNTYMLGGDWVSELLGPAVVALAYPLYKERFLLKKLIMPIVCGTIAGGFVGVSTGVLLTKWAGFDSEIIFTISSKSVTTPVSMAITESLGGITPLAAVFVMIAGISGSVLSTYLFKYTGLKHYLGKGIALGSASHAIGTATALESSELEGSISSIAMILSAMLISIIAPGLVSILL</sequence>
<dbReference type="InterPro" id="IPR007300">
    <property type="entry name" value="CidB/LrgB"/>
</dbReference>
<keyword evidence="8" id="KW-1185">Reference proteome</keyword>
<evidence type="ECO:0000313" key="8">
    <source>
        <dbReference type="Proteomes" id="UP000281813"/>
    </source>
</evidence>
<dbReference type="EMBL" id="RBZO01000038">
    <property type="protein sequence ID" value="RKQ12885.1"/>
    <property type="molecule type" value="Genomic_DNA"/>
</dbReference>
<dbReference type="PANTHER" id="PTHR30249:SF17">
    <property type="entry name" value="HOLIN-LIKE PROTEIN CIDB"/>
    <property type="match status" value="1"/>
</dbReference>
<dbReference type="AlphaFoldDB" id="A0A494YSH5"/>
<protein>
    <submittedName>
        <fullName evidence="7">LrgB family protein</fullName>
    </submittedName>
</protein>
<evidence type="ECO:0000256" key="3">
    <source>
        <dbReference type="ARBA" id="ARBA00022692"/>
    </source>
</evidence>
<dbReference type="RefSeq" id="WP_121134172.1">
    <property type="nucleotide sequence ID" value="NZ_JBHUFK010000062.1"/>
</dbReference>
<evidence type="ECO:0000313" key="7">
    <source>
        <dbReference type="EMBL" id="RKQ12885.1"/>
    </source>
</evidence>
<keyword evidence="3 6" id="KW-0812">Transmembrane</keyword>
<organism evidence="7 8">
    <name type="scientific">Oceanobacillus bengalensis</name>
    <dbReference type="NCBI Taxonomy" id="1435466"/>
    <lineage>
        <taxon>Bacteria</taxon>
        <taxon>Bacillati</taxon>
        <taxon>Bacillota</taxon>
        <taxon>Bacilli</taxon>
        <taxon>Bacillales</taxon>
        <taxon>Bacillaceae</taxon>
        <taxon>Oceanobacillus</taxon>
    </lineage>
</organism>
<name>A0A494YSH5_9BACI</name>
<feature type="transmembrane region" description="Helical" evidence="6">
    <location>
        <begin position="36"/>
        <end position="57"/>
    </location>
</feature>
<dbReference type="Proteomes" id="UP000281813">
    <property type="component" value="Unassembled WGS sequence"/>
</dbReference>
<dbReference type="OrthoDB" id="9811701at2"/>
<keyword evidence="5 6" id="KW-0472">Membrane</keyword>
<accession>A0A494YSH5</accession>
<dbReference type="Pfam" id="PF04172">
    <property type="entry name" value="LrgB"/>
    <property type="match status" value="1"/>
</dbReference>
<feature type="transmembrane region" description="Helical" evidence="6">
    <location>
        <begin position="6"/>
        <end position="24"/>
    </location>
</feature>
<gene>
    <name evidence="7" type="ORF">D8M05_17590</name>
</gene>
<evidence type="ECO:0000256" key="5">
    <source>
        <dbReference type="ARBA" id="ARBA00023136"/>
    </source>
</evidence>
<dbReference type="GO" id="GO:0005886">
    <property type="term" value="C:plasma membrane"/>
    <property type="evidence" value="ECO:0007669"/>
    <property type="project" value="UniProtKB-SubCell"/>
</dbReference>
<evidence type="ECO:0000256" key="6">
    <source>
        <dbReference type="SAM" id="Phobius"/>
    </source>
</evidence>
<feature type="transmembrane region" description="Helical" evidence="6">
    <location>
        <begin position="208"/>
        <end position="228"/>
    </location>
</feature>
<evidence type="ECO:0000256" key="2">
    <source>
        <dbReference type="ARBA" id="ARBA00022475"/>
    </source>
</evidence>
<comment type="caution">
    <text evidence="7">The sequence shown here is derived from an EMBL/GenBank/DDBJ whole genome shotgun (WGS) entry which is preliminary data.</text>
</comment>